<evidence type="ECO:0000313" key="5">
    <source>
        <dbReference type="EMBL" id="VDM84725.1"/>
    </source>
</evidence>
<protein>
    <recommendedName>
        <fullName evidence="4">Oxidoreductase FAD/NAD(P)-binding domain-containing protein</fullName>
    </recommendedName>
</protein>
<dbReference type="GO" id="GO:0050660">
    <property type="term" value="F:flavin adenine dinucleotide binding"/>
    <property type="evidence" value="ECO:0007669"/>
    <property type="project" value="TreeGrafter"/>
</dbReference>
<keyword evidence="6" id="KW-1185">Reference proteome</keyword>
<evidence type="ECO:0000256" key="2">
    <source>
        <dbReference type="ARBA" id="ARBA00022630"/>
    </source>
</evidence>
<dbReference type="AlphaFoldDB" id="A0A3P7LQR1"/>
<keyword evidence="2" id="KW-0285">Flavoprotein</keyword>
<dbReference type="GO" id="GO:0016491">
    <property type="term" value="F:oxidoreductase activity"/>
    <property type="evidence" value="ECO:0007669"/>
    <property type="project" value="InterPro"/>
</dbReference>
<evidence type="ECO:0000313" key="6">
    <source>
        <dbReference type="Proteomes" id="UP000270094"/>
    </source>
</evidence>
<feature type="domain" description="Oxidoreductase FAD/NAD(P)-binding" evidence="4">
    <location>
        <begin position="59"/>
        <end position="158"/>
    </location>
</feature>
<accession>A0A3P7LQR1</accession>
<dbReference type="PRINTS" id="PR00371">
    <property type="entry name" value="FPNCR"/>
</dbReference>
<dbReference type="PANTHER" id="PTHR19384">
    <property type="entry name" value="NITRIC OXIDE SYNTHASE-RELATED"/>
    <property type="match status" value="1"/>
</dbReference>
<name>A0A3P7LQR1_STRVU</name>
<dbReference type="SUPFAM" id="SSF63380">
    <property type="entry name" value="Riboflavin synthase domain-like"/>
    <property type="match status" value="1"/>
</dbReference>
<sequence>MKHLEILVAKVEYRTRMADPRRGLCSSFIARLVPGDKVYVRIRAGTFKFPKEHKQVICIGPGTGVAPFRSYLAFRNRSGKAAKSLLFFGCRGKENDFYFEQEWDQMPNTRVYAAFSRDTDRKIYVQHLILNHADEVWEILGEQDGQAFVAGSSGNMPKAVGAAIDKIAVEHGWTDGSFLSKLEATGRM</sequence>
<evidence type="ECO:0000256" key="1">
    <source>
        <dbReference type="ARBA" id="ARBA00001974"/>
    </source>
</evidence>
<dbReference type="InterPro" id="IPR039261">
    <property type="entry name" value="FNR_nucleotide-bd"/>
</dbReference>
<dbReference type="SUPFAM" id="SSF52343">
    <property type="entry name" value="Ferredoxin reductase-like, C-terminal NADP-linked domain"/>
    <property type="match status" value="1"/>
</dbReference>
<dbReference type="Proteomes" id="UP000270094">
    <property type="component" value="Unassembled WGS sequence"/>
</dbReference>
<gene>
    <name evidence="5" type="ORF">SVUK_LOCUS19723</name>
</gene>
<organism evidence="5 6">
    <name type="scientific">Strongylus vulgaris</name>
    <name type="common">Blood worm</name>
    <dbReference type="NCBI Taxonomy" id="40348"/>
    <lineage>
        <taxon>Eukaryota</taxon>
        <taxon>Metazoa</taxon>
        <taxon>Ecdysozoa</taxon>
        <taxon>Nematoda</taxon>
        <taxon>Chromadorea</taxon>
        <taxon>Rhabditida</taxon>
        <taxon>Rhabditina</taxon>
        <taxon>Rhabditomorpha</taxon>
        <taxon>Strongyloidea</taxon>
        <taxon>Strongylidae</taxon>
        <taxon>Strongylus</taxon>
    </lineage>
</organism>
<dbReference type="InterPro" id="IPR017938">
    <property type="entry name" value="Riboflavin_synthase-like_b-brl"/>
</dbReference>
<dbReference type="GO" id="GO:0005829">
    <property type="term" value="C:cytosol"/>
    <property type="evidence" value="ECO:0007669"/>
    <property type="project" value="TreeGrafter"/>
</dbReference>
<dbReference type="OrthoDB" id="1856718at2759"/>
<dbReference type="Gene3D" id="3.40.50.80">
    <property type="entry name" value="Nucleotide-binding domain of ferredoxin-NADP reductase (FNR) module"/>
    <property type="match status" value="1"/>
</dbReference>
<dbReference type="EMBL" id="UYYB01132600">
    <property type="protein sequence ID" value="VDM84725.1"/>
    <property type="molecule type" value="Genomic_DNA"/>
</dbReference>
<dbReference type="Pfam" id="PF00175">
    <property type="entry name" value="NAD_binding_1"/>
    <property type="match status" value="1"/>
</dbReference>
<feature type="non-terminal residue" evidence="5">
    <location>
        <position position="188"/>
    </location>
</feature>
<comment type="cofactor">
    <cofactor evidence="1">
        <name>FAD</name>
        <dbReference type="ChEBI" id="CHEBI:57692"/>
    </cofactor>
</comment>
<dbReference type="GO" id="GO:0010181">
    <property type="term" value="F:FMN binding"/>
    <property type="evidence" value="ECO:0007669"/>
    <property type="project" value="TreeGrafter"/>
</dbReference>
<keyword evidence="3" id="KW-0274">FAD</keyword>
<dbReference type="PANTHER" id="PTHR19384:SF10">
    <property type="entry name" value="NADPH-DEPENDENT DIFLAVIN OXIDOREDUCTASE 1"/>
    <property type="match status" value="1"/>
</dbReference>
<evidence type="ECO:0000259" key="4">
    <source>
        <dbReference type="Pfam" id="PF00175"/>
    </source>
</evidence>
<reference evidence="5 6" key="1">
    <citation type="submission" date="2018-11" db="EMBL/GenBank/DDBJ databases">
        <authorList>
            <consortium name="Pathogen Informatics"/>
        </authorList>
    </citation>
    <scope>NUCLEOTIDE SEQUENCE [LARGE SCALE GENOMIC DNA]</scope>
</reference>
<dbReference type="InterPro" id="IPR001433">
    <property type="entry name" value="OxRdtase_FAD/NAD-bd"/>
</dbReference>
<evidence type="ECO:0000256" key="3">
    <source>
        <dbReference type="ARBA" id="ARBA00022827"/>
    </source>
</evidence>
<proteinExistence type="predicted"/>
<dbReference type="Gene3D" id="2.40.30.10">
    <property type="entry name" value="Translation factors"/>
    <property type="match status" value="1"/>
</dbReference>
<dbReference type="InterPro" id="IPR001709">
    <property type="entry name" value="Flavoprot_Pyr_Nucl_cyt_Rdtase"/>
</dbReference>